<organism evidence="1 2">
    <name type="scientific">Cyanobium gracile (strain ATCC 27147 / PCC 6307)</name>
    <dbReference type="NCBI Taxonomy" id="292564"/>
    <lineage>
        <taxon>Bacteria</taxon>
        <taxon>Bacillati</taxon>
        <taxon>Cyanobacteriota</taxon>
        <taxon>Cyanophyceae</taxon>
        <taxon>Synechococcales</taxon>
        <taxon>Prochlorococcaceae</taxon>
        <taxon>Cyanobium</taxon>
    </lineage>
</organism>
<dbReference type="Proteomes" id="UP000010388">
    <property type="component" value="Chromosome"/>
</dbReference>
<accession>K9PAI6</accession>
<dbReference type="STRING" id="292564.Cyagr_2503"/>
<dbReference type="OrthoDB" id="559646at2"/>
<evidence type="ECO:0000313" key="2">
    <source>
        <dbReference type="Proteomes" id="UP000010388"/>
    </source>
</evidence>
<proteinExistence type="predicted"/>
<sequence length="76" mass="8496">MATDDRWLPTGHATAALGVSADTLKRYADRDCFLVEGTHFRFGPYKNSARVWNVPACAEALAYRGRLQRKQLAKIA</sequence>
<dbReference type="AlphaFoldDB" id="K9PAI6"/>
<protein>
    <submittedName>
        <fullName evidence="1">Uncharacterized protein</fullName>
    </submittedName>
</protein>
<dbReference type="KEGG" id="cgc:Cyagr_2503"/>
<name>K9PAI6_CYAGP</name>
<reference evidence="2" key="1">
    <citation type="journal article" date="2013" name="Proc. Natl. Acad. Sci. U.S.A.">
        <title>Improving the coverage of the cyanobacterial phylum using diversity-driven genome sequencing.</title>
        <authorList>
            <person name="Shih P.M."/>
            <person name="Wu D."/>
            <person name="Latifi A."/>
            <person name="Axen S.D."/>
            <person name="Fewer D.P."/>
            <person name="Talla E."/>
            <person name="Calteau A."/>
            <person name="Cai F."/>
            <person name="Tandeau de Marsac N."/>
            <person name="Rippka R."/>
            <person name="Herdman M."/>
            <person name="Sivonen K."/>
            <person name="Coursin T."/>
            <person name="Laurent T."/>
            <person name="Goodwin L."/>
            <person name="Nolan M."/>
            <person name="Davenport K.W."/>
            <person name="Han C.S."/>
            <person name="Rubin E.M."/>
            <person name="Eisen J.A."/>
            <person name="Woyke T."/>
            <person name="Gugger M."/>
            <person name="Kerfeld C.A."/>
        </authorList>
    </citation>
    <scope>NUCLEOTIDE SEQUENCE [LARGE SCALE GENOMIC DNA]</scope>
    <source>
        <strain evidence="2">ATCC 27147 / PCC 6307</strain>
    </source>
</reference>
<evidence type="ECO:0000313" key="1">
    <source>
        <dbReference type="EMBL" id="AFY29609.1"/>
    </source>
</evidence>
<dbReference type="HOGENOM" id="CLU_181614_1_0_3"/>
<gene>
    <name evidence="1" type="ordered locus">Cyagr_2503</name>
</gene>
<dbReference type="EMBL" id="CP003495">
    <property type="protein sequence ID" value="AFY29609.1"/>
    <property type="molecule type" value="Genomic_DNA"/>
</dbReference>